<keyword evidence="2" id="KW-0560">Oxidoreductase</keyword>
<sequence length="127" mass="14308">MNKFFDLKWRANANFKSGAIAMSLTSASAIEVRFDKRPDDDVLLAIDELVNVVRTEPGCMSYSIIALNKYFSSMIISGFWTNEKDMIDHFSNSSFAALIACLTSSCRSICFRSLFMDSEIRSQHAEP</sequence>
<proteinExistence type="predicted"/>
<keyword evidence="2" id="KW-0503">Monooxygenase</keyword>
<dbReference type="RefSeq" id="WP_180689717.1">
    <property type="nucleotide sequence ID" value="NZ_CP059052.1"/>
</dbReference>
<dbReference type="SUPFAM" id="SSF54909">
    <property type="entry name" value="Dimeric alpha+beta barrel"/>
    <property type="match status" value="1"/>
</dbReference>
<gene>
    <name evidence="2" type="ORF">H0H12_10880</name>
</gene>
<evidence type="ECO:0000313" key="3">
    <source>
        <dbReference type="Proteomes" id="UP000510934"/>
    </source>
</evidence>
<dbReference type="EMBL" id="CP059052">
    <property type="protein sequence ID" value="QLJ16386.1"/>
    <property type="molecule type" value="Genomic_DNA"/>
</dbReference>
<dbReference type="Gene3D" id="3.30.70.100">
    <property type="match status" value="1"/>
</dbReference>
<dbReference type="Pfam" id="PF03992">
    <property type="entry name" value="ABM"/>
    <property type="match status" value="1"/>
</dbReference>
<dbReference type="PROSITE" id="PS51725">
    <property type="entry name" value="ABM"/>
    <property type="match status" value="1"/>
</dbReference>
<evidence type="ECO:0000313" key="2">
    <source>
        <dbReference type="EMBL" id="QLJ16386.1"/>
    </source>
</evidence>
<dbReference type="InterPro" id="IPR007138">
    <property type="entry name" value="ABM_dom"/>
</dbReference>
<organism evidence="2 3">
    <name type="scientific">Pseudomonas putida</name>
    <name type="common">Arthrobacter siderocapsulatus</name>
    <dbReference type="NCBI Taxonomy" id="303"/>
    <lineage>
        <taxon>Bacteria</taxon>
        <taxon>Pseudomonadati</taxon>
        <taxon>Pseudomonadota</taxon>
        <taxon>Gammaproteobacteria</taxon>
        <taxon>Pseudomonadales</taxon>
        <taxon>Pseudomonadaceae</taxon>
        <taxon>Pseudomonas</taxon>
    </lineage>
</organism>
<dbReference type="InterPro" id="IPR011008">
    <property type="entry name" value="Dimeric_a/b-barrel"/>
</dbReference>
<evidence type="ECO:0000259" key="1">
    <source>
        <dbReference type="PROSITE" id="PS51725"/>
    </source>
</evidence>
<protein>
    <submittedName>
        <fullName evidence="2">Antibiotic biosynthesis monooxygenase</fullName>
    </submittedName>
</protein>
<reference evidence="2 3" key="1">
    <citation type="journal article" date="2009" name="Mikrobiologiia">
        <title>[Phenanthren biodegradation and interaction of Pseudomonas putida BS3701 and Burkholderia sp.BS3702 in plant rhizosphere].</title>
        <authorList>
            <person name="Ovchinnikova A.A."/>
            <person name="Vetrova A.A."/>
            <person name="Filonov A.E."/>
            <person name="Boronin A.M."/>
        </authorList>
    </citation>
    <scope>NUCLEOTIDE SEQUENCE [LARGE SCALE GENOMIC DNA]</scope>
    <source>
        <strain evidence="2 3">BS3701</strain>
    </source>
</reference>
<name>A0A7D5W1V8_PSEPU</name>
<accession>A0A7D5W1V8</accession>
<dbReference type="GO" id="GO:0004497">
    <property type="term" value="F:monooxygenase activity"/>
    <property type="evidence" value="ECO:0007669"/>
    <property type="project" value="UniProtKB-KW"/>
</dbReference>
<dbReference type="Proteomes" id="UP000510934">
    <property type="component" value="Chromosome"/>
</dbReference>
<dbReference type="AlphaFoldDB" id="A0A7D5W1V8"/>
<feature type="domain" description="ABM" evidence="1">
    <location>
        <begin position="24"/>
        <end position="115"/>
    </location>
</feature>